<protein>
    <submittedName>
        <fullName evidence="4">Amino acid ABC transporter substrate-binding protein (PAAT family)</fullName>
    </submittedName>
</protein>
<dbReference type="Proteomes" id="UP000294937">
    <property type="component" value="Unassembled WGS sequence"/>
</dbReference>
<keyword evidence="1 2" id="KW-0732">Signal</keyword>
<dbReference type="RefSeq" id="WP_131923636.1">
    <property type="nucleotide sequence ID" value="NZ_SMAG01000002.1"/>
</dbReference>
<dbReference type="SMART" id="SM00062">
    <property type="entry name" value="PBPb"/>
    <property type="match status" value="1"/>
</dbReference>
<dbReference type="InterPro" id="IPR001638">
    <property type="entry name" value="Solute-binding_3/MltF_N"/>
</dbReference>
<dbReference type="EMBL" id="SMAG01000002">
    <property type="protein sequence ID" value="TCS95647.1"/>
    <property type="molecule type" value="Genomic_DNA"/>
</dbReference>
<comment type="caution">
    <text evidence="4">The sequence shown here is derived from an EMBL/GenBank/DDBJ whole genome shotgun (WGS) entry which is preliminary data.</text>
</comment>
<dbReference type="OrthoDB" id="8613538at2"/>
<dbReference type="Gene3D" id="3.40.190.10">
    <property type="entry name" value="Periplasmic binding protein-like II"/>
    <property type="match status" value="2"/>
</dbReference>
<feature type="domain" description="Solute-binding protein family 3/N-terminal" evidence="3">
    <location>
        <begin position="31"/>
        <end position="254"/>
    </location>
</feature>
<evidence type="ECO:0000259" key="3">
    <source>
        <dbReference type="SMART" id="SM00062"/>
    </source>
</evidence>
<dbReference type="SUPFAM" id="SSF53850">
    <property type="entry name" value="Periplasmic binding protein-like II"/>
    <property type="match status" value="1"/>
</dbReference>
<dbReference type="Pfam" id="PF00497">
    <property type="entry name" value="SBP_bac_3"/>
    <property type="match status" value="1"/>
</dbReference>
<gene>
    <name evidence="4" type="ORF">EDD58_102222</name>
</gene>
<organism evidence="4 5">
    <name type="scientific">Hazenella coriacea</name>
    <dbReference type="NCBI Taxonomy" id="1179467"/>
    <lineage>
        <taxon>Bacteria</taxon>
        <taxon>Bacillati</taxon>
        <taxon>Bacillota</taxon>
        <taxon>Bacilli</taxon>
        <taxon>Bacillales</taxon>
        <taxon>Thermoactinomycetaceae</taxon>
        <taxon>Hazenella</taxon>
    </lineage>
</organism>
<dbReference type="PANTHER" id="PTHR35936:SF17">
    <property type="entry name" value="ARGININE-BINDING EXTRACELLULAR PROTEIN ARTP"/>
    <property type="match status" value="1"/>
</dbReference>
<dbReference type="PANTHER" id="PTHR35936">
    <property type="entry name" value="MEMBRANE-BOUND LYTIC MUREIN TRANSGLYCOSYLASE F"/>
    <property type="match status" value="1"/>
</dbReference>
<accession>A0A4V2UVG2</accession>
<proteinExistence type="predicted"/>
<feature type="signal peptide" evidence="2">
    <location>
        <begin position="1"/>
        <end position="25"/>
    </location>
</feature>
<sequence>MKKIWWLSLSAILILSLALSGCASSDDGKKKIVFGTDAAFPPFEKLEGDGKITGFDADILQAVAKASGLQIELQHLGWEGMFAGIERGKVDGAIAAITMDENRKKKYNFTDSYFEATQVILVPSQSSIQSLKDLQGKKIGVLSASSGELVVHKHFGKTYEGLKGYEDFPSTVEDMTFGRTDAVVADNAVAMEYLKKIGSDKFKIIEDPQVEKEQYGILVKKGNDELLKQLNDGLAKIKADGTYDQIYEKYFGKKK</sequence>
<evidence type="ECO:0000313" key="4">
    <source>
        <dbReference type="EMBL" id="TCS95647.1"/>
    </source>
</evidence>
<dbReference type="PROSITE" id="PS51257">
    <property type="entry name" value="PROKAR_LIPOPROTEIN"/>
    <property type="match status" value="1"/>
</dbReference>
<reference evidence="4 5" key="1">
    <citation type="submission" date="2019-03" db="EMBL/GenBank/DDBJ databases">
        <title>Genomic Encyclopedia of Type Strains, Phase IV (KMG-IV): sequencing the most valuable type-strain genomes for metagenomic binning, comparative biology and taxonomic classification.</title>
        <authorList>
            <person name="Goeker M."/>
        </authorList>
    </citation>
    <scope>NUCLEOTIDE SEQUENCE [LARGE SCALE GENOMIC DNA]</scope>
    <source>
        <strain evidence="4 5">DSM 45707</strain>
    </source>
</reference>
<evidence type="ECO:0000313" key="5">
    <source>
        <dbReference type="Proteomes" id="UP000294937"/>
    </source>
</evidence>
<name>A0A4V2UVG2_9BACL</name>
<evidence type="ECO:0000256" key="1">
    <source>
        <dbReference type="ARBA" id="ARBA00022729"/>
    </source>
</evidence>
<evidence type="ECO:0000256" key="2">
    <source>
        <dbReference type="SAM" id="SignalP"/>
    </source>
</evidence>
<feature type="chain" id="PRO_5020243737" evidence="2">
    <location>
        <begin position="26"/>
        <end position="255"/>
    </location>
</feature>
<dbReference type="AlphaFoldDB" id="A0A4V2UVG2"/>
<keyword evidence="5" id="KW-1185">Reference proteome</keyword>
<dbReference type="CDD" id="cd13624">
    <property type="entry name" value="PBP2_Arg_Lys_His"/>
    <property type="match status" value="1"/>
</dbReference>